<dbReference type="EMBL" id="BAPF01000006">
    <property type="protein sequence ID" value="GBQ77172.1"/>
    <property type="molecule type" value="Genomic_DNA"/>
</dbReference>
<dbReference type="RefSeq" id="WP_061505197.1">
    <property type="nucleotide sequence ID" value="NZ_BAPF01000006.1"/>
</dbReference>
<comment type="caution">
    <text evidence="1">The sequence shown here is derived from an EMBL/GenBank/DDBJ whole genome shotgun (WGS) entry which is preliminary data.</text>
</comment>
<reference evidence="1" key="1">
    <citation type="submission" date="2013-04" db="EMBL/GenBank/DDBJ databases">
        <title>The genome sequencing project of 58 acetic acid bacteria.</title>
        <authorList>
            <person name="Okamoto-Kainuma A."/>
            <person name="Ishikawa M."/>
            <person name="Umino S."/>
            <person name="Koizumi Y."/>
            <person name="Shiwa Y."/>
            <person name="Yoshikawa H."/>
            <person name="Matsutani M."/>
            <person name="Matsushita K."/>
        </authorList>
    </citation>
    <scope>NUCLEOTIDE SEQUENCE</scope>
    <source>
        <strain evidence="1">DSM 14337</strain>
    </source>
</reference>
<name>A0ABQ0PP56_9PROT</name>
<keyword evidence="2" id="KW-1185">Reference proteome</keyword>
<dbReference type="Proteomes" id="UP001065047">
    <property type="component" value="Unassembled WGS sequence"/>
</dbReference>
<dbReference type="GeneID" id="29556388"/>
<proteinExistence type="predicted"/>
<evidence type="ECO:0000313" key="2">
    <source>
        <dbReference type="Proteomes" id="UP001065047"/>
    </source>
</evidence>
<organism evidence="1 2">
    <name type="scientific">Acetobacter malorum DSM 14337</name>
    <dbReference type="NCBI Taxonomy" id="1307910"/>
    <lineage>
        <taxon>Bacteria</taxon>
        <taxon>Pseudomonadati</taxon>
        <taxon>Pseudomonadota</taxon>
        <taxon>Alphaproteobacteria</taxon>
        <taxon>Acetobacterales</taxon>
        <taxon>Acetobacteraceae</taxon>
        <taxon>Acetobacter</taxon>
    </lineage>
</organism>
<evidence type="ECO:0000313" key="1">
    <source>
        <dbReference type="EMBL" id="GBQ77172.1"/>
    </source>
</evidence>
<gene>
    <name evidence="1" type="ORF">AA14337_0737</name>
</gene>
<accession>A0ABQ0PP56</accession>
<protein>
    <submittedName>
        <fullName evidence="1">Uncharacterized protein</fullName>
    </submittedName>
</protein>
<sequence>MLLDRLEAGDRLIRTGEAWSLLAACVMVKAEVVAFLQSEGLLAPCGDALPCFDAALSQTWQFAKLTRC</sequence>